<dbReference type="PANTHER" id="PTHR38846:SF1">
    <property type="entry name" value="C3H1-TYPE DOMAIN-CONTAINING PROTEIN"/>
    <property type="match status" value="1"/>
</dbReference>
<keyword evidence="2" id="KW-1185">Reference proteome</keyword>
<dbReference type="PANTHER" id="PTHR38846">
    <property type="entry name" value="C3H1-TYPE DOMAIN-CONTAINING PROTEIN"/>
    <property type="match status" value="1"/>
</dbReference>
<dbReference type="Proteomes" id="UP000481861">
    <property type="component" value="Unassembled WGS sequence"/>
</dbReference>
<organism evidence="1 2">
    <name type="scientific">Massariosphaeria phaeospora</name>
    <dbReference type="NCBI Taxonomy" id="100035"/>
    <lineage>
        <taxon>Eukaryota</taxon>
        <taxon>Fungi</taxon>
        <taxon>Dikarya</taxon>
        <taxon>Ascomycota</taxon>
        <taxon>Pezizomycotina</taxon>
        <taxon>Dothideomycetes</taxon>
        <taxon>Pleosporomycetidae</taxon>
        <taxon>Pleosporales</taxon>
        <taxon>Pleosporales incertae sedis</taxon>
        <taxon>Massariosphaeria</taxon>
    </lineage>
</organism>
<proteinExistence type="predicted"/>
<reference evidence="1 2" key="1">
    <citation type="submission" date="2020-01" db="EMBL/GenBank/DDBJ databases">
        <authorList>
            <consortium name="DOE Joint Genome Institute"/>
            <person name="Haridas S."/>
            <person name="Albert R."/>
            <person name="Binder M."/>
            <person name="Bloem J."/>
            <person name="Labutti K."/>
            <person name="Salamov A."/>
            <person name="Andreopoulos B."/>
            <person name="Baker S.E."/>
            <person name="Barry K."/>
            <person name="Bills G."/>
            <person name="Bluhm B.H."/>
            <person name="Cannon C."/>
            <person name="Castanera R."/>
            <person name="Culley D.E."/>
            <person name="Daum C."/>
            <person name="Ezra D."/>
            <person name="Gonzalez J.B."/>
            <person name="Henrissat B."/>
            <person name="Kuo A."/>
            <person name="Liang C."/>
            <person name="Lipzen A."/>
            <person name="Lutzoni F."/>
            <person name="Magnuson J."/>
            <person name="Mondo S."/>
            <person name="Nolan M."/>
            <person name="Ohm R."/>
            <person name="Pangilinan J."/>
            <person name="Park H.-J.H."/>
            <person name="Ramirez L."/>
            <person name="Alfaro M."/>
            <person name="Sun H."/>
            <person name="Tritt A."/>
            <person name="Yoshinaga Y."/>
            <person name="Zwiers L.-H.L."/>
            <person name="Turgeon B.G."/>
            <person name="Goodwin S.B."/>
            <person name="Spatafora J.W."/>
            <person name="Crous P.W."/>
            <person name="Grigoriev I.V."/>
        </authorList>
    </citation>
    <scope>NUCLEOTIDE SEQUENCE [LARGE SCALE GENOMIC DNA]</scope>
    <source>
        <strain evidence="1 2">CBS 611.86</strain>
    </source>
</reference>
<protein>
    <submittedName>
        <fullName evidence="1">Uncharacterized protein</fullName>
    </submittedName>
</protein>
<evidence type="ECO:0000313" key="2">
    <source>
        <dbReference type="Proteomes" id="UP000481861"/>
    </source>
</evidence>
<evidence type="ECO:0000313" key="1">
    <source>
        <dbReference type="EMBL" id="KAF2866282.1"/>
    </source>
</evidence>
<gene>
    <name evidence="1" type="ORF">BDV95DRAFT_584450</name>
</gene>
<sequence length="147" mass="17279">MPNYPGFVPDPLASLAAEFTRLTIHQGWSSKNTKSQKKRRARFYADEWDAQFGHVKNKLQGWQELCEEVGIKPVPSSITQCRKALSRTHINLVNLMDHRRNANIKLIKFHSFKQFRSYTMDKFPERIFPKEEAKREGFIKDLLRTLT</sequence>
<dbReference type="OrthoDB" id="6105938at2759"/>
<accession>A0A7C8M856</accession>
<dbReference type="EMBL" id="JAADJZ010000028">
    <property type="protein sequence ID" value="KAF2866282.1"/>
    <property type="molecule type" value="Genomic_DNA"/>
</dbReference>
<name>A0A7C8M856_9PLEO</name>
<comment type="caution">
    <text evidence="1">The sequence shown here is derived from an EMBL/GenBank/DDBJ whole genome shotgun (WGS) entry which is preliminary data.</text>
</comment>
<dbReference type="AlphaFoldDB" id="A0A7C8M856"/>